<dbReference type="EMBL" id="JAUJEA010000006">
    <property type="protein sequence ID" value="MDN5203179.1"/>
    <property type="molecule type" value="Genomic_DNA"/>
</dbReference>
<evidence type="ECO:0000256" key="1">
    <source>
        <dbReference type="ARBA" id="ARBA00008791"/>
    </source>
</evidence>
<evidence type="ECO:0000259" key="2">
    <source>
        <dbReference type="Pfam" id="PF00582"/>
    </source>
</evidence>
<gene>
    <name evidence="3" type="ORF">QQ008_17450</name>
</gene>
<dbReference type="Pfam" id="PF00582">
    <property type="entry name" value="Usp"/>
    <property type="match status" value="2"/>
</dbReference>
<dbReference type="RefSeq" id="WP_346753201.1">
    <property type="nucleotide sequence ID" value="NZ_JAUJEA010000006.1"/>
</dbReference>
<dbReference type="PANTHER" id="PTHR46268:SF6">
    <property type="entry name" value="UNIVERSAL STRESS PROTEIN UP12"/>
    <property type="match status" value="1"/>
</dbReference>
<feature type="domain" description="UspA" evidence="2">
    <location>
        <begin position="229"/>
        <end position="276"/>
    </location>
</feature>
<dbReference type="Gene3D" id="3.40.50.620">
    <property type="entry name" value="HUPs"/>
    <property type="match status" value="2"/>
</dbReference>
<protein>
    <submittedName>
        <fullName evidence="3">Universal stress protein</fullName>
    </submittedName>
</protein>
<name>A0ABT8KR07_9BACT</name>
<reference evidence="3" key="1">
    <citation type="submission" date="2023-06" db="EMBL/GenBank/DDBJ databases">
        <title>Genomic of Parafulvivirga corallium.</title>
        <authorList>
            <person name="Wang G."/>
        </authorList>
    </citation>
    <scope>NUCLEOTIDE SEQUENCE</scope>
    <source>
        <strain evidence="3">BMA10</strain>
    </source>
</reference>
<keyword evidence="4" id="KW-1185">Reference proteome</keyword>
<dbReference type="InterPro" id="IPR006016">
    <property type="entry name" value="UspA"/>
</dbReference>
<organism evidence="3 4">
    <name type="scientific">Splendidivirga corallicola</name>
    <dbReference type="NCBI Taxonomy" id="3051826"/>
    <lineage>
        <taxon>Bacteria</taxon>
        <taxon>Pseudomonadati</taxon>
        <taxon>Bacteroidota</taxon>
        <taxon>Cytophagia</taxon>
        <taxon>Cytophagales</taxon>
        <taxon>Splendidivirgaceae</taxon>
        <taxon>Splendidivirga</taxon>
    </lineage>
</organism>
<dbReference type="SUPFAM" id="SSF52402">
    <property type="entry name" value="Adenine nucleotide alpha hydrolases-like"/>
    <property type="match status" value="2"/>
</dbReference>
<dbReference type="PANTHER" id="PTHR46268">
    <property type="entry name" value="STRESS RESPONSE PROTEIN NHAX"/>
    <property type="match status" value="1"/>
</dbReference>
<dbReference type="PRINTS" id="PR01438">
    <property type="entry name" value="UNVRSLSTRESS"/>
</dbReference>
<dbReference type="InterPro" id="IPR006015">
    <property type="entry name" value="Universal_stress_UspA"/>
</dbReference>
<dbReference type="CDD" id="cd00293">
    <property type="entry name" value="USP-like"/>
    <property type="match status" value="1"/>
</dbReference>
<comment type="similarity">
    <text evidence="1">Belongs to the universal stress protein A family.</text>
</comment>
<sequence length="282" mass="31202">MKKILVPTDFSEEAGYALDLAYQIAKKINAEILLLNVIEQPGGETFSASGEVVHNDMASNVYVIELMKRVKKDINELAQKPEYDGIDIKTEIQIGNPFNGITRVIVNHDVDLVVMGTRGVSGLDELLIGSNTEKVVRLAHCPVITVKHEVDFDDIKNIVFASSFEGKLEKVIAKLKDLQSTTGSTLHLVKINTPSNFDADRLNKGLINDFAVKYDLKDYTINVYSDITEEDGILNFAEDIGANVIALATHGRTGFRHLLSGSIAEDIVNHTKRPVWTFTMKS</sequence>
<proteinExistence type="inferred from homology"/>
<dbReference type="InterPro" id="IPR014729">
    <property type="entry name" value="Rossmann-like_a/b/a_fold"/>
</dbReference>
<accession>A0ABT8KR07</accession>
<feature type="domain" description="UspA" evidence="2">
    <location>
        <begin position="1"/>
        <end position="147"/>
    </location>
</feature>
<evidence type="ECO:0000313" key="4">
    <source>
        <dbReference type="Proteomes" id="UP001172082"/>
    </source>
</evidence>
<comment type="caution">
    <text evidence="3">The sequence shown here is derived from an EMBL/GenBank/DDBJ whole genome shotgun (WGS) entry which is preliminary data.</text>
</comment>
<dbReference type="Proteomes" id="UP001172082">
    <property type="component" value="Unassembled WGS sequence"/>
</dbReference>
<evidence type="ECO:0000313" key="3">
    <source>
        <dbReference type="EMBL" id="MDN5203179.1"/>
    </source>
</evidence>